<dbReference type="Gene3D" id="3.40.50.300">
    <property type="entry name" value="P-loop containing nucleotide triphosphate hydrolases"/>
    <property type="match status" value="1"/>
</dbReference>
<evidence type="ECO:0000313" key="11">
    <source>
        <dbReference type="EMBL" id="NAW66020.1"/>
    </source>
</evidence>
<evidence type="ECO:0000259" key="10">
    <source>
        <dbReference type="PROSITE" id="PS51186"/>
    </source>
</evidence>
<dbReference type="CDD" id="cd04301">
    <property type="entry name" value="NAT_SF"/>
    <property type="match status" value="1"/>
</dbReference>
<dbReference type="AlphaFoldDB" id="A0A7X5AUJ7"/>
<dbReference type="GO" id="GO:0005524">
    <property type="term" value="F:ATP binding"/>
    <property type="evidence" value="ECO:0007669"/>
    <property type="project" value="UniProtKB-UniRule"/>
</dbReference>
<dbReference type="PROSITE" id="PS51186">
    <property type="entry name" value="GNAT"/>
    <property type="match status" value="1"/>
</dbReference>
<dbReference type="InterPro" id="IPR013562">
    <property type="entry name" value="TmcA/NAT10_N"/>
</dbReference>
<dbReference type="InterPro" id="IPR032672">
    <property type="entry name" value="TmcA/NAT10/Kre33"/>
</dbReference>
<feature type="binding site" evidence="9">
    <location>
        <position position="525"/>
    </location>
    <ligand>
        <name>acetyl-CoA</name>
        <dbReference type="ChEBI" id="CHEBI:57288"/>
    </ligand>
</feature>
<keyword evidence="6 9" id="KW-0067">ATP-binding</keyword>
<dbReference type="GO" id="GO:0002101">
    <property type="term" value="P:tRNA wobble cytosine modification"/>
    <property type="evidence" value="ECO:0007669"/>
    <property type="project" value="UniProtKB-UniRule"/>
</dbReference>
<protein>
    <recommendedName>
        <fullName evidence="9">tRNA(Met) cytidine acetyltransferase TmcA</fullName>
        <ecNumber evidence="9">2.3.1.193</ecNumber>
    </recommendedName>
</protein>
<dbReference type="Gene3D" id="3.40.630.30">
    <property type="match status" value="1"/>
</dbReference>
<evidence type="ECO:0000256" key="7">
    <source>
        <dbReference type="ARBA" id="ARBA00022884"/>
    </source>
</evidence>
<feature type="binding site" evidence="9">
    <location>
        <begin position="485"/>
        <end position="487"/>
    </location>
    <ligand>
        <name>acetyl-CoA</name>
        <dbReference type="ChEBI" id="CHEBI:57288"/>
    </ligand>
</feature>
<name>A0A7X5AUJ7_9GAMM</name>
<reference evidence="11 12" key="1">
    <citation type="submission" date="2017-05" db="EMBL/GenBank/DDBJ databases">
        <title>High clonality and local adaptation shapes Vibrionaceae linages within an endangered oasis.</title>
        <authorList>
            <person name="Vazquez-Rosas-Landa M."/>
        </authorList>
    </citation>
    <scope>NUCLEOTIDE SEQUENCE [LARGE SCALE GENOMIC DNA]</scope>
    <source>
        <strain evidence="11 12">P46_P4S1P180</strain>
    </source>
</reference>
<dbReference type="RefSeq" id="WP_161445272.1">
    <property type="nucleotide sequence ID" value="NZ_WXWW01000184.1"/>
</dbReference>
<dbReference type="Pfam" id="PF13718">
    <property type="entry name" value="GNAT_acetyltr_2"/>
    <property type="match status" value="2"/>
</dbReference>
<dbReference type="Proteomes" id="UP000465712">
    <property type="component" value="Unassembled WGS sequence"/>
</dbReference>
<keyword evidence="7 9" id="KW-0694">RNA-binding</keyword>
<dbReference type="GO" id="GO:1904812">
    <property type="term" value="P:rRNA acetylation involved in maturation of SSU-rRNA"/>
    <property type="evidence" value="ECO:0007669"/>
    <property type="project" value="TreeGrafter"/>
</dbReference>
<evidence type="ECO:0000256" key="1">
    <source>
        <dbReference type="ARBA" id="ARBA00022490"/>
    </source>
</evidence>
<sequence>MSELSRFISDLVSRAKQSRHRYLLCIESEHSWGINAALLAQAHYSDSLWLGDDAPQNVPSVSAKKAQAWLGQDSDFLTVDLHQGLAIEAMAALAGTIRGGGLMVLLLPGPRDRSGDWQSPFMQRFLSQLSSHHVLTIKPGRDGKMCLPLLPEAPPAVNDIAERRYGCLSDEQVDAVEAIRRVVTGHRRRPLVITADRGRGKSSALGIAAGILMKEKPRKILVTAPRQRNAQTVFRHAANILGLAADSSYQLEQDGSQLCFVAPDTLLAERPPADLLIVDEAAAIPAPLLQKMLSGYSRVVFASTIHGYEGTGRGFAIKFTSVLDAMTPQWRACSMTSPIRWAAGDPLENWLFETLLLDAEPASMAEPVSAADVQYHRISPLWLTERPDSLSQLFGLLVNAHYQTSPSDLKQLLDDPDLAIFVALKDELIVGCVLLSCEGGFSAELAQAICLGQRRPRGHLLAQSVAAHLGLAEAASQHCGRILRIAVHDNARNMGIGSALLAQVQGWAVRNQLDFLGTSFAASSELLPFWHRAGYAPVRLGIVKDGASGCHSLLSVLPLSGASKSWFAMATSAFSISFLAQACEQFRLLDRAVFLPLYSHCLMLAELPQIPDMVYRQLLHFSLGGLGYDLLVGQLSLWLQHGLKSGELMDQNGIEVMLAKVIQRQSWTEIQAQFGFTGRKQAELFLRHFVGNALQNHPH</sequence>
<feature type="domain" description="N-acetyltransferase" evidence="10">
    <location>
        <begin position="380"/>
        <end position="560"/>
    </location>
</feature>
<dbReference type="InterPro" id="IPR000182">
    <property type="entry name" value="GNAT_dom"/>
</dbReference>
<evidence type="ECO:0000256" key="6">
    <source>
        <dbReference type="ARBA" id="ARBA00022840"/>
    </source>
</evidence>
<evidence type="ECO:0000256" key="9">
    <source>
        <dbReference type="HAMAP-Rule" id="MF_01886"/>
    </source>
</evidence>
<dbReference type="GO" id="GO:0005737">
    <property type="term" value="C:cytoplasm"/>
    <property type="evidence" value="ECO:0007669"/>
    <property type="project" value="UniProtKB-SubCell"/>
</dbReference>
<evidence type="ECO:0000256" key="3">
    <source>
        <dbReference type="ARBA" id="ARBA00022679"/>
    </source>
</evidence>
<feature type="binding site" evidence="9">
    <location>
        <position position="172"/>
    </location>
    <ligand>
        <name>ATP</name>
        <dbReference type="ChEBI" id="CHEBI:30616"/>
    </ligand>
</feature>
<dbReference type="Pfam" id="PF08351">
    <property type="entry name" value="TmcA_N"/>
    <property type="match status" value="1"/>
</dbReference>
<dbReference type="PANTHER" id="PTHR10925">
    <property type="entry name" value="N-ACETYLTRANSFERASE 10"/>
    <property type="match status" value="1"/>
</dbReference>
<comment type="subcellular location">
    <subcellularLocation>
        <location evidence="9">Cytoplasm</location>
    </subcellularLocation>
</comment>
<feature type="binding site" evidence="9">
    <location>
        <position position="532"/>
    </location>
    <ligand>
        <name>acetyl-CoA</name>
        <dbReference type="ChEBI" id="CHEBI:57288"/>
    </ligand>
</feature>
<dbReference type="HAMAP" id="MF_01886">
    <property type="entry name" value="tRNA_acetyltr_TmcA"/>
    <property type="match status" value="1"/>
</dbReference>
<accession>A0A7X5AUJ7</accession>
<evidence type="ECO:0000313" key="12">
    <source>
        <dbReference type="Proteomes" id="UP000465712"/>
    </source>
</evidence>
<keyword evidence="2 9" id="KW-0820">tRNA-binding</keyword>
<dbReference type="GO" id="GO:1990883">
    <property type="term" value="F:18S rRNA cytidine N-acetyltransferase activity"/>
    <property type="evidence" value="ECO:0007669"/>
    <property type="project" value="TreeGrafter"/>
</dbReference>
<keyword evidence="8 9" id="KW-0012">Acyltransferase</keyword>
<comment type="function">
    <text evidence="9">Catalyzes the formation of N(4)-acetylcytidine (ac(4)C) at the wobble position of tRNA(Met), by using acetyl-CoA as an acetyl donor and ATP (or GTP).</text>
</comment>
<proteinExistence type="inferred from homology"/>
<dbReference type="GO" id="GO:0051391">
    <property type="term" value="P:tRNA acetylation"/>
    <property type="evidence" value="ECO:0007669"/>
    <property type="project" value="UniProtKB-UniRule"/>
</dbReference>
<comment type="catalytic activity">
    <reaction evidence="9">
        <text>cytidine(34) in elongator tRNA(Met) + acetyl-CoA + ATP + H2O = N(4)-acetylcytidine(34) in elongator tRNA(Met) + ADP + phosphate + CoA + H(+)</text>
        <dbReference type="Rhea" id="RHEA:43788"/>
        <dbReference type="Rhea" id="RHEA-COMP:10693"/>
        <dbReference type="Rhea" id="RHEA-COMP:10694"/>
        <dbReference type="ChEBI" id="CHEBI:15377"/>
        <dbReference type="ChEBI" id="CHEBI:15378"/>
        <dbReference type="ChEBI" id="CHEBI:30616"/>
        <dbReference type="ChEBI" id="CHEBI:43474"/>
        <dbReference type="ChEBI" id="CHEBI:57287"/>
        <dbReference type="ChEBI" id="CHEBI:57288"/>
        <dbReference type="ChEBI" id="CHEBI:74900"/>
        <dbReference type="ChEBI" id="CHEBI:82748"/>
        <dbReference type="ChEBI" id="CHEBI:456216"/>
        <dbReference type="EC" id="2.3.1.193"/>
    </reaction>
</comment>
<evidence type="ECO:0000256" key="8">
    <source>
        <dbReference type="ARBA" id="ARBA00023315"/>
    </source>
</evidence>
<dbReference type="PANTHER" id="PTHR10925:SF5">
    <property type="entry name" value="RNA CYTIDINE ACETYLTRANSFERASE"/>
    <property type="match status" value="1"/>
</dbReference>
<evidence type="ECO:0000256" key="2">
    <source>
        <dbReference type="ARBA" id="ARBA00022555"/>
    </source>
</evidence>
<evidence type="ECO:0000256" key="4">
    <source>
        <dbReference type="ARBA" id="ARBA00022694"/>
    </source>
</evidence>
<keyword evidence="5 9" id="KW-0547">Nucleotide-binding</keyword>
<gene>
    <name evidence="9" type="primary">tmcA</name>
    <name evidence="11" type="ORF">CAG72_12420</name>
</gene>
<comment type="caution">
    <text evidence="9">Lacks conserved residue(s) required for the propagation of feature annotation.</text>
</comment>
<dbReference type="InterPro" id="IPR024914">
    <property type="entry name" value="tRNA_acetyltr_TmcA"/>
</dbReference>
<dbReference type="InterPro" id="IPR016181">
    <property type="entry name" value="Acyl_CoA_acyltransferase"/>
</dbReference>
<keyword evidence="1 9" id="KW-0963">Cytoplasm</keyword>
<dbReference type="EMBL" id="WXWW01000184">
    <property type="protein sequence ID" value="NAW66020.1"/>
    <property type="molecule type" value="Genomic_DNA"/>
</dbReference>
<dbReference type="SUPFAM" id="SSF52540">
    <property type="entry name" value="P-loop containing nucleoside triphosphate hydrolases"/>
    <property type="match status" value="1"/>
</dbReference>
<comment type="caution">
    <text evidence="11">The sequence shown here is derived from an EMBL/GenBank/DDBJ whole genome shotgun (WGS) entry which is preliminary data.</text>
</comment>
<keyword evidence="3 9" id="KW-0808">Transferase</keyword>
<comment type="similarity">
    <text evidence="9">Belongs to the TmcA family.</text>
</comment>
<dbReference type="InterPro" id="IPR007807">
    <property type="entry name" value="TcmA/NAT10_helicase"/>
</dbReference>
<dbReference type="SUPFAM" id="SSF55729">
    <property type="entry name" value="Acyl-CoA N-acyltransferases (Nat)"/>
    <property type="match status" value="1"/>
</dbReference>
<dbReference type="EC" id="2.3.1.193" evidence="9"/>
<dbReference type="Pfam" id="PF05127">
    <property type="entry name" value="NAT10_TcmA_helicase"/>
    <property type="match status" value="1"/>
</dbReference>
<dbReference type="InterPro" id="IPR027417">
    <property type="entry name" value="P-loop_NTPase"/>
</dbReference>
<organism evidence="11 12">
    <name type="scientific">Photobacterium halotolerans</name>
    <dbReference type="NCBI Taxonomy" id="265726"/>
    <lineage>
        <taxon>Bacteria</taxon>
        <taxon>Pseudomonadati</taxon>
        <taxon>Pseudomonadota</taxon>
        <taxon>Gammaproteobacteria</taxon>
        <taxon>Vibrionales</taxon>
        <taxon>Vibrionaceae</taxon>
        <taxon>Photobacterium</taxon>
    </lineage>
</organism>
<dbReference type="Gene3D" id="3.40.50.11040">
    <property type="match status" value="1"/>
</dbReference>
<dbReference type="GO" id="GO:0000049">
    <property type="term" value="F:tRNA binding"/>
    <property type="evidence" value="ECO:0007669"/>
    <property type="project" value="UniProtKB-UniRule"/>
</dbReference>
<dbReference type="GO" id="GO:0051392">
    <property type="term" value="F:tRNA cytidine N4-acetyltransferase activity"/>
    <property type="evidence" value="ECO:0007669"/>
    <property type="project" value="UniProtKB-UniRule"/>
</dbReference>
<evidence type="ECO:0000256" key="5">
    <source>
        <dbReference type="ARBA" id="ARBA00022741"/>
    </source>
</evidence>
<keyword evidence="4 9" id="KW-0819">tRNA processing</keyword>
<feature type="binding site" evidence="9">
    <location>
        <position position="340"/>
    </location>
    <ligand>
        <name>ATP</name>
        <dbReference type="ChEBI" id="CHEBI:30616"/>
    </ligand>
</feature>